<comment type="caution">
    <text evidence="1">The sequence shown here is derived from an EMBL/GenBank/DDBJ whole genome shotgun (WGS) entry which is preliminary data.</text>
</comment>
<protein>
    <recommendedName>
        <fullName evidence="3">Integrase</fullName>
    </recommendedName>
</protein>
<name>A0AAW4QCH6_RALPI</name>
<dbReference type="EMBL" id="QGBI01000039">
    <property type="protein sequence ID" value="MBX3893385.1"/>
    <property type="molecule type" value="Genomic_DNA"/>
</dbReference>
<dbReference type="Proteomes" id="UP001199322">
    <property type="component" value="Unassembled WGS sequence"/>
</dbReference>
<sequence length="164" mass="18528">MNDFERGLPSVPPEFSPQVGMRFCYRGSEFEIAHVAYREVRYNAVAGGQSHRLPIARLQEEVRSGAIVLTTESKAIQESPYLTLSAADLQERTRQLRYAQGAIAELEKPTSHSALFEWIKLYAEKLSDPHMPGVSSVARWVKALRDFGEAHFINKPRRKGNSLL</sequence>
<reference evidence="1" key="1">
    <citation type="submission" date="2018-06" db="EMBL/GenBank/DDBJ databases">
        <authorList>
            <person name="O'Rourke A."/>
        </authorList>
    </citation>
    <scope>NUCLEOTIDE SEQUENCE</scope>
    <source>
        <strain evidence="1">132550021-3</strain>
    </source>
</reference>
<accession>A0AAW4QCH6</accession>
<evidence type="ECO:0000313" key="1">
    <source>
        <dbReference type="EMBL" id="MBX3893385.1"/>
    </source>
</evidence>
<evidence type="ECO:0000313" key="2">
    <source>
        <dbReference type="Proteomes" id="UP001199322"/>
    </source>
</evidence>
<dbReference type="RefSeq" id="WP_182553471.1">
    <property type="nucleotide sequence ID" value="NZ_QGAQ01000038.1"/>
</dbReference>
<gene>
    <name evidence="1" type="ORF">DEE74_26300</name>
</gene>
<proteinExistence type="predicted"/>
<dbReference type="AlphaFoldDB" id="A0AAW4QCH6"/>
<evidence type="ECO:0008006" key="3">
    <source>
        <dbReference type="Google" id="ProtNLM"/>
    </source>
</evidence>
<organism evidence="1 2">
    <name type="scientific">Ralstonia pickettii</name>
    <name type="common">Burkholderia pickettii</name>
    <dbReference type="NCBI Taxonomy" id="329"/>
    <lineage>
        <taxon>Bacteria</taxon>
        <taxon>Pseudomonadati</taxon>
        <taxon>Pseudomonadota</taxon>
        <taxon>Betaproteobacteria</taxon>
        <taxon>Burkholderiales</taxon>
        <taxon>Burkholderiaceae</taxon>
        <taxon>Ralstonia</taxon>
    </lineage>
</organism>